<evidence type="ECO:0000256" key="1">
    <source>
        <dbReference type="SAM" id="MobiDB-lite"/>
    </source>
</evidence>
<dbReference type="EMBL" id="CADEAL010004092">
    <property type="protein sequence ID" value="CAB1451582.1"/>
    <property type="molecule type" value="Genomic_DNA"/>
</dbReference>
<comment type="caution">
    <text evidence="2">The sequence shown here is derived from an EMBL/GenBank/DDBJ whole genome shotgun (WGS) entry which is preliminary data.</text>
</comment>
<dbReference type="PANTHER" id="PTHR33862">
    <property type="entry name" value="OROFACIAL CLEFT 1 CANDIDATE GENE 1 PROTEIN"/>
    <property type="match status" value="1"/>
</dbReference>
<feature type="compositionally biased region" description="Basic and acidic residues" evidence="1">
    <location>
        <begin position="333"/>
        <end position="348"/>
    </location>
</feature>
<feature type="compositionally biased region" description="Basic and acidic residues" evidence="1">
    <location>
        <begin position="414"/>
        <end position="428"/>
    </location>
</feature>
<evidence type="ECO:0000313" key="3">
    <source>
        <dbReference type="Proteomes" id="UP001153269"/>
    </source>
</evidence>
<feature type="compositionally biased region" description="Polar residues" evidence="1">
    <location>
        <begin position="438"/>
        <end position="449"/>
    </location>
</feature>
<dbReference type="PANTHER" id="PTHR33862:SF3">
    <property type="entry name" value="OROFACIAL CLEFT 1 CANDIDATE GENE 1 PROTEIN"/>
    <property type="match status" value="1"/>
</dbReference>
<feature type="region of interest" description="Disordered" evidence="1">
    <location>
        <begin position="406"/>
        <end position="468"/>
    </location>
</feature>
<feature type="region of interest" description="Disordered" evidence="1">
    <location>
        <begin position="313"/>
        <end position="348"/>
    </location>
</feature>
<dbReference type="AlphaFoldDB" id="A0A9N7VF49"/>
<gene>
    <name evidence="2" type="ORF">PLEPLA_LOCUS39276</name>
</gene>
<dbReference type="InterPro" id="IPR031390">
    <property type="entry name" value="OFCC1"/>
</dbReference>
<keyword evidence="3" id="KW-1185">Reference proteome</keyword>
<dbReference type="Proteomes" id="UP001153269">
    <property type="component" value="Unassembled WGS sequence"/>
</dbReference>
<organism evidence="2 3">
    <name type="scientific">Pleuronectes platessa</name>
    <name type="common">European plaice</name>
    <dbReference type="NCBI Taxonomy" id="8262"/>
    <lineage>
        <taxon>Eukaryota</taxon>
        <taxon>Metazoa</taxon>
        <taxon>Chordata</taxon>
        <taxon>Craniata</taxon>
        <taxon>Vertebrata</taxon>
        <taxon>Euteleostomi</taxon>
        <taxon>Actinopterygii</taxon>
        <taxon>Neopterygii</taxon>
        <taxon>Teleostei</taxon>
        <taxon>Neoteleostei</taxon>
        <taxon>Acanthomorphata</taxon>
        <taxon>Carangaria</taxon>
        <taxon>Pleuronectiformes</taxon>
        <taxon>Pleuronectoidei</taxon>
        <taxon>Pleuronectidae</taxon>
        <taxon>Pleuronectes</taxon>
    </lineage>
</organism>
<feature type="region of interest" description="Disordered" evidence="1">
    <location>
        <begin position="191"/>
        <end position="281"/>
    </location>
</feature>
<evidence type="ECO:0000313" key="2">
    <source>
        <dbReference type="EMBL" id="CAB1451582.1"/>
    </source>
</evidence>
<proteinExistence type="predicted"/>
<feature type="compositionally biased region" description="Low complexity" evidence="1">
    <location>
        <begin position="231"/>
        <end position="252"/>
    </location>
</feature>
<accession>A0A9N7VF49</accession>
<reference evidence="2" key="1">
    <citation type="submission" date="2020-03" db="EMBL/GenBank/DDBJ databases">
        <authorList>
            <person name="Weist P."/>
        </authorList>
    </citation>
    <scope>NUCLEOTIDE SEQUENCE</scope>
</reference>
<sequence>MNTGEDAHSWEIEGIPAGLSTQLPPLTDSTGHRKLLLGKCVVVAARDKLPRGLYAVSLSLYSRLGGSALAWRREKEEHQWAVTTEPVEHRGRFHDTNLHVNQSLFTVRRVIIDWLTMPPSQRCWFKPQIRELATWDWFRPAHNLKARILPAAREVVPSMVLIFQLIALPGASSHVSSVVAWGAISCLPPGPRPRAGQVKRLPSGGPEHGTTALPPPANPPVEPRPDGQHDPLQSQLPLQPQPSSQPQLPTQSIHPQSHLYPQQQPHAGPSGGAGEPAAVYSHRGSPLHLSADSACSSSSLPECSGFIRRSKDAEVGDPNAHKGSVPNKPTALPERERESEREGAAHDGRFMFCHTGQKKGSSLTHRAYTQPRPSRTHIIAASTLTAHHFSFVLYFLGDAGKNSSSGAISGNTGEKGDPCGRVRAEGGIHHKKKPIKKTNSCGPSVSSGSAPPRQAGKQRMRHSVENLSTEEMEEYTFSLHDVRGISQTDADNTMCPEHVTSR</sequence>
<feature type="compositionally biased region" description="Polar residues" evidence="1">
    <location>
        <begin position="253"/>
        <end position="264"/>
    </location>
</feature>
<protein>
    <submittedName>
        <fullName evidence="2">Uncharacterized protein</fullName>
    </submittedName>
</protein>
<name>A0A9N7VF49_PLEPL</name>
<feature type="compositionally biased region" description="Pro residues" evidence="1">
    <location>
        <begin position="213"/>
        <end position="222"/>
    </location>
</feature>